<keyword evidence="3" id="KW-0808">Transferase</keyword>
<reference evidence="3" key="2">
    <citation type="journal article" date="2014" name="ISME J.">
        <title>Microbial stratification in low pH oxic and suboxic macroscopic growths along an acid mine drainage.</title>
        <authorList>
            <person name="Mendez-Garcia C."/>
            <person name="Mesa V."/>
            <person name="Sprenger R.R."/>
            <person name="Richter M."/>
            <person name="Diez M.S."/>
            <person name="Solano J."/>
            <person name="Bargiela R."/>
            <person name="Golyshina O.V."/>
            <person name="Manteca A."/>
            <person name="Ramos J.L."/>
            <person name="Gallego J.R."/>
            <person name="Llorente I."/>
            <person name="Martins Dos Santos V.A."/>
            <person name="Jensen O.N."/>
            <person name="Pelaez A.I."/>
            <person name="Sanchez J."/>
            <person name="Ferrer M."/>
        </authorList>
    </citation>
    <scope>NUCLEOTIDE SEQUENCE</scope>
</reference>
<organism evidence="3">
    <name type="scientific">mine drainage metagenome</name>
    <dbReference type="NCBI Taxonomy" id="410659"/>
    <lineage>
        <taxon>unclassified sequences</taxon>
        <taxon>metagenomes</taxon>
        <taxon>ecological metagenomes</taxon>
    </lineage>
</organism>
<keyword evidence="3" id="KW-0032">Aminotransferase</keyword>
<evidence type="ECO:0000256" key="1">
    <source>
        <dbReference type="ARBA" id="ARBA00001933"/>
    </source>
</evidence>
<dbReference type="InterPro" id="IPR050103">
    <property type="entry name" value="Class-III_PLP-dep_AT"/>
</dbReference>
<dbReference type="InterPro" id="IPR015422">
    <property type="entry name" value="PyrdxlP-dep_Trfase_small"/>
</dbReference>
<dbReference type="InterPro" id="IPR005814">
    <property type="entry name" value="Aminotrans_3"/>
</dbReference>
<comment type="caution">
    <text evidence="3">The sequence shown here is derived from an EMBL/GenBank/DDBJ whole genome shotgun (WGS) entry which is preliminary data.</text>
</comment>
<evidence type="ECO:0000313" key="3">
    <source>
        <dbReference type="EMBL" id="EQD37376.1"/>
    </source>
</evidence>
<feature type="non-terminal residue" evidence="3">
    <location>
        <position position="1"/>
    </location>
</feature>
<protein>
    <submittedName>
        <fullName evidence="3">Aminotransferase class-III</fullName>
        <ecNumber evidence="3">5.4.3.8</ecNumber>
    </submittedName>
</protein>
<dbReference type="AlphaFoldDB" id="T0YP95"/>
<dbReference type="Pfam" id="PF00202">
    <property type="entry name" value="Aminotran_3"/>
    <property type="match status" value="1"/>
</dbReference>
<dbReference type="PROSITE" id="PS00600">
    <property type="entry name" value="AA_TRANSFER_CLASS_3"/>
    <property type="match status" value="1"/>
</dbReference>
<keyword evidence="2" id="KW-0663">Pyridoxal phosphate</keyword>
<dbReference type="InterPro" id="IPR015424">
    <property type="entry name" value="PyrdxlP-dep_Trfase"/>
</dbReference>
<dbReference type="PANTHER" id="PTHR11986:SF18">
    <property type="entry name" value="ORNITHINE AMINOTRANSFERASE, MITOCHONDRIAL"/>
    <property type="match status" value="1"/>
</dbReference>
<dbReference type="EMBL" id="AUZX01012939">
    <property type="protein sequence ID" value="EQD37376.1"/>
    <property type="molecule type" value="Genomic_DNA"/>
</dbReference>
<comment type="cofactor">
    <cofactor evidence="1">
        <name>pyridoxal 5'-phosphate</name>
        <dbReference type="ChEBI" id="CHEBI:597326"/>
    </cofactor>
</comment>
<dbReference type="InterPro" id="IPR049704">
    <property type="entry name" value="Aminotrans_3_PPA_site"/>
</dbReference>
<dbReference type="PANTHER" id="PTHR11986">
    <property type="entry name" value="AMINOTRANSFERASE CLASS III"/>
    <property type="match status" value="1"/>
</dbReference>
<feature type="non-terminal residue" evidence="3">
    <location>
        <position position="149"/>
    </location>
</feature>
<dbReference type="GO" id="GO:0008483">
    <property type="term" value="F:transaminase activity"/>
    <property type="evidence" value="ECO:0007669"/>
    <property type="project" value="UniProtKB-KW"/>
</dbReference>
<dbReference type="SUPFAM" id="SSF53383">
    <property type="entry name" value="PLP-dependent transferases"/>
    <property type="match status" value="1"/>
</dbReference>
<name>T0YP95_9ZZZZ</name>
<dbReference type="GO" id="GO:0042286">
    <property type="term" value="F:glutamate-1-semialdehyde 2,1-aminomutase activity"/>
    <property type="evidence" value="ECO:0007669"/>
    <property type="project" value="UniProtKB-EC"/>
</dbReference>
<dbReference type="GO" id="GO:0042802">
    <property type="term" value="F:identical protein binding"/>
    <property type="evidence" value="ECO:0007669"/>
    <property type="project" value="TreeGrafter"/>
</dbReference>
<sequence length="149" mass="15992">GYLARCAEICRERNVLFLADEVQTGLGRTGRFLACEHEGVKPDGLILGKALGGGLLPVSLFLARDSLMRVFGPGDHGSTFGGNPLAAAVGLEALKIITEEGLAERSSELGREFLESLRSIRSSLIRDVRGRGLFIGIEIRSEQIAARTI</sequence>
<reference evidence="3" key="1">
    <citation type="submission" date="2013-08" db="EMBL/GenBank/DDBJ databases">
        <authorList>
            <person name="Mendez C."/>
            <person name="Richter M."/>
            <person name="Ferrer M."/>
            <person name="Sanchez J."/>
        </authorList>
    </citation>
    <scope>NUCLEOTIDE SEQUENCE</scope>
</reference>
<keyword evidence="3" id="KW-0413">Isomerase</keyword>
<gene>
    <name evidence="3" type="ORF">B1A_17587</name>
</gene>
<dbReference type="GO" id="GO:0030170">
    <property type="term" value="F:pyridoxal phosphate binding"/>
    <property type="evidence" value="ECO:0007669"/>
    <property type="project" value="InterPro"/>
</dbReference>
<dbReference type="Gene3D" id="3.90.1150.10">
    <property type="entry name" value="Aspartate Aminotransferase, domain 1"/>
    <property type="match status" value="1"/>
</dbReference>
<proteinExistence type="predicted"/>
<dbReference type="GO" id="GO:0055129">
    <property type="term" value="P:L-proline biosynthetic process"/>
    <property type="evidence" value="ECO:0007669"/>
    <property type="project" value="UniProtKB-UniPathway"/>
</dbReference>
<dbReference type="Gene3D" id="3.40.640.10">
    <property type="entry name" value="Type I PLP-dependent aspartate aminotransferase-like (Major domain)"/>
    <property type="match status" value="1"/>
</dbReference>
<evidence type="ECO:0000256" key="2">
    <source>
        <dbReference type="ARBA" id="ARBA00022898"/>
    </source>
</evidence>
<dbReference type="InterPro" id="IPR015421">
    <property type="entry name" value="PyrdxlP-dep_Trfase_major"/>
</dbReference>
<accession>T0YP95</accession>
<dbReference type="UniPathway" id="UPA00098">
    <property type="reaction ID" value="UER00358"/>
</dbReference>
<dbReference type="EC" id="5.4.3.8" evidence="3"/>